<dbReference type="PIRSF" id="PIRSF000894">
    <property type="entry name" value="Acid_phosphatase"/>
    <property type="match status" value="1"/>
</dbReference>
<evidence type="ECO:0000256" key="2">
    <source>
        <dbReference type="ARBA" id="ARBA00023180"/>
    </source>
</evidence>
<dbReference type="InterPro" id="IPR000560">
    <property type="entry name" value="His_Pase_clade-2"/>
</dbReference>
<reference evidence="3 4" key="1">
    <citation type="submission" date="2024-08" db="EMBL/GenBank/DDBJ databases">
        <authorList>
            <person name="Cucini C."/>
            <person name="Frati F."/>
        </authorList>
    </citation>
    <scope>NUCLEOTIDE SEQUENCE [LARGE SCALE GENOMIC DNA]</scope>
</reference>
<dbReference type="PANTHER" id="PTHR20963">
    <property type="entry name" value="MULTIPLE INOSITOL POLYPHOSPHATE PHOSPHATASE-RELATED"/>
    <property type="match status" value="1"/>
</dbReference>
<comment type="caution">
    <text evidence="3">The sequence shown here is derived from an EMBL/GenBank/DDBJ whole genome shotgun (WGS) entry which is preliminary data.</text>
</comment>
<proteinExistence type="predicted"/>
<accession>A0ABP1PKY2</accession>
<evidence type="ECO:0000313" key="3">
    <source>
        <dbReference type="EMBL" id="CAL8069920.1"/>
    </source>
</evidence>
<dbReference type="Proteomes" id="UP001642540">
    <property type="component" value="Unassembled WGS sequence"/>
</dbReference>
<dbReference type="CDD" id="cd07061">
    <property type="entry name" value="HP_HAP_like"/>
    <property type="match status" value="1"/>
</dbReference>
<organism evidence="3 4">
    <name type="scientific">Orchesella dallaii</name>
    <dbReference type="NCBI Taxonomy" id="48710"/>
    <lineage>
        <taxon>Eukaryota</taxon>
        <taxon>Metazoa</taxon>
        <taxon>Ecdysozoa</taxon>
        <taxon>Arthropoda</taxon>
        <taxon>Hexapoda</taxon>
        <taxon>Collembola</taxon>
        <taxon>Entomobryomorpha</taxon>
        <taxon>Entomobryoidea</taxon>
        <taxon>Orchesellidae</taxon>
        <taxon>Orchesellinae</taxon>
        <taxon>Orchesella</taxon>
    </lineage>
</organism>
<gene>
    <name evidence="3" type="ORF">ODALV1_LOCUS992</name>
</gene>
<keyword evidence="4" id="KW-1185">Reference proteome</keyword>
<evidence type="ECO:0000313" key="4">
    <source>
        <dbReference type="Proteomes" id="UP001642540"/>
    </source>
</evidence>
<keyword evidence="2" id="KW-0325">Glycoprotein</keyword>
<dbReference type="PANTHER" id="PTHR20963:SF51">
    <property type="entry name" value="MULTIPLE INOSITOL POLYPHOSPHATE PHOSPHATASE 1"/>
    <property type="match status" value="1"/>
</dbReference>
<dbReference type="Pfam" id="PF00328">
    <property type="entry name" value="His_Phos_2"/>
    <property type="match status" value="1"/>
</dbReference>
<sequence>MITRLIFIAVTTIAIGIGYHEYIGGSFGIFGQTCHRRFRNPFKYMATKTPYLDTGLNEEAAYGDPYRKHHGGSCVPTMTWHLVRHGTRNPSQKVIRAMKNTLPRLQDEILAAHKSGKGNLCEEELEAIRTWSMDKVPVETGEKILVPQGEKELAGISQRFKKRFPDVFAKDYHNDTFKFKFTKTQRAEASAKHFNKGIFHDDQVDQIYYPMAVRADPVLRFYKDCKRWKQEVDKNPEAYQERVKFETSNIFNEMLTKLQTRLGLEKTPSLEEAEIMYLTCSFESAWDPSKPSAWCHVFDEYDFQVMEYRQDVEYYWIDGYGYRLTYEQACPTMQDIVNKLSDKVSDPSAPSVTAYFTHSGTLLKVITRLGLFNDSRPLLGDNFDHHRSSRKWRTSFIDRFATNIAFVLYKCSETHKVGLMFQEKPIPQPLCEGKYLCPLEEFYSSTEPITKNCDLAKFCTV</sequence>
<dbReference type="SUPFAM" id="SSF53254">
    <property type="entry name" value="Phosphoglycerate mutase-like"/>
    <property type="match status" value="1"/>
</dbReference>
<dbReference type="InterPro" id="IPR029033">
    <property type="entry name" value="His_PPase_superfam"/>
</dbReference>
<protein>
    <recommendedName>
        <fullName evidence="5">2,3-bisphosphoglycerate 3-phosphatase</fullName>
    </recommendedName>
</protein>
<dbReference type="EMBL" id="CAXLJM020000004">
    <property type="protein sequence ID" value="CAL8069920.1"/>
    <property type="molecule type" value="Genomic_DNA"/>
</dbReference>
<dbReference type="Gene3D" id="3.40.50.1240">
    <property type="entry name" value="Phosphoglycerate mutase-like"/>
    <property type="match status" value="1"/>
</dbReference>
<evidence type="ECO:0008006" key="5">
    <source>
        <dbReference type="Google" id="ProtNLM"/>
    </source>
</evidence>
<dbReference type="InterPro" id="IPR016274">
    <property type="entry name" value="Histidine_acid_Pase_euk"/>
</dbReference>
<name>A0ABP1PKY2_9HEXA</name>
<evidence type="ECO:0000256" key="1">
    <source>
        <dbReference type="ARBA" id="ARBA00022801"/>
    </source>
</evidence>
<keyword evidence="1" id="KW-0378">Hydrolase</keyword>